<proteinExistence type="predicted"/>
<feature type="region of interest" description="Disordered" evidence="1">
    <location>
        <begin position="40"/>
        <end position="61"/>
    </location>
</feature>
<evidence type="ECO:0000313" key="2">
    <source>
        <dbReference type="EMBL" id="RZS98594.1"/>
    </source>
</evidence>
<organism evidence="2 3">
    <name type="scientific">Cecembia calidifontis</name>
    <dbReference type="NCBI Taxonomy" id="1187080"/>
    <lineage>
        <taxon>Bacteria</taxon>
        <taxon>Pseudomonadati</taxon>
        <taxon>Bacteroidota</taxon>
        <taxon>Cytophagia</taxon>
        <taxon>Cytophagales</taxon>
        <taxon>Cyclobacteriaceae</taxon>
        <taxon>Cecembia</taxon>
    </lineage>
</organism>
<dbReference type="AlphaFoldDB" id="A0A4Q7PDX9"/>
<dbReference type="EMBL" id="SGXG01000001">
    <property type="protein sequence ID" value="RZS98594.1"/>
    <property type="molecule type" value="Genomic_DNA"/>
</dbReference>
<evidence type="ECO:0000256" key="1">
    <source>
        <dbReference type="SAM" id="MobiDB-lite"/>
    </source>
</evidence>
<sequence>MRFWGFFHYNKRKSIHRKTQGEQAEKPAFSPYFSKVRAKKAEFSKKRRTIPQQSRRKPQTSRKSLGIYLELFNTVLY</sequence>
<gene>
    <name evidence="2" type="ORF">BC751_4257</name>
</gene>
<protein>
    <submittedName>
        <fullName evidence="2">Uncharacterized protein</fullName>
    </submittedName>
</protein>
<accession>A0A4Q7PDX9</accession>
<keyword evidence="3" id="KW-1185">Reference proteome</keyword>
<evidence type="ECO:0000313" key="3">
    <source>
        <dbReference type="Proteomes" id="UP000292209"/>
    </source>
</evidence>
<dbReference type="Proteomes" id="UP000292209">
    <property type="component" value="Unassembled WGS sequence"/>
</dbReference>
<name>A0A4Q7PDX9_9BACT</name>
<reference evidence="2 3" key="1">
    <citation type="submission" date="2019-02" db="EMBL/GenBank/DDBJ databases">
        <title>Genomic Encyclopedia of Archaeal and Bacterial Type Strains, Phase II (KMG-II): from individual species to whole genera.</title>
        <authorList>
            <person name="Goeker M."/>
        </authorList>
    </citation>
    <scope>NUCLEOTIDE SEQUENCE [LARGE SCALE GENOMIC DNA]</scope>
    <source>
        <strain evidence="2 3">DSM 21411</strain>
    </source>
</reference>
<comment type="caution">
    <text evidence="2">The sequence shown here is derived from an EMBL/GenBank/DDBJ whole genome shotgun (WGS) entry which is preliminary data.</text>
</comment>
<feature type="compositionally biased region" description="Basic residues" evidence="1">
    <location>
        <begin position="45"/>
        <end position="60"/>
    </location>
</feature>